<feature type="compositionally biased region" description="Polar residues" evidence="1">
    <location>
        <begin position="274"/>
        <end position="289"/>
    </location>
</feature>
<protein>
    <recommendedName>
        <fullName evidence="4">Centrosomal protein POC5</fullName>
    </recommendedName>
</protein>
<evidence type="ECO:0000256" key="1">
    <source>
        <dbReference type="SAM" id="MobiDB-lite"/>
    </source>
</evidence>
<feature type="region of interest" description="Disordered" evidence="1">
    <location>
        <begin position="233"/>
        <end position="336"/>
    </location>
</feature>
<dbReference type="AlphaFoldDB" id="A0AB34JFP4"/>
<name>A0AB34JFP4_PRYPA</name>
<reference evidence="2 3" key="1">
    <citation type="journal article" date="2024" name="Science">
        <title>Giant polyketide synthase enzymes in the biosynthesis of giant marine polyether toxins.</title>
        <authorList>
            <person name="Fallon T.R."/>
            <person name="Shende V.V."/>
            <person name="Wierzbicki I.H."/>
            <person name="Pendleton A.L."/>
            <person name="Watervoot N.F."/>
            <person name="Auber R.P."/>
            <person name="Gonzalez D.J."/>
            <person name="Wisecaver J.H."/>
            <person name="Moore B.S."/>
        </authorList>
    </citation>
    <scope>NUCLEOTIDE SEQUENCE [LARGE SCALE GENOMIC DNA]</scope>
    <source>
        <strain evidence="2 3">12B1</strain>
    </source>
</reference>
<feature type="compositionally biased region" description="Basic and acidic residues" evidence="1">
    <location>
        <begin position="118"/>
        <end position="136"/>
    </location>
</feature>
<keyword evidence="3" id="KW-1185">Reference proteome</keyword>
<evidence type="ECO:0008006" key="4">
    <source>
        <dbReference type="Google" id="ProtNLM"/>
    </source>
</evidence>
<accession>A0AB34JFP4</accession>
<sequence length="408" mass="42784">MEHSVPRPRAAANGCASPLHDVLLQARTRKESAQEALRISELEMSLCRWQHRLQLMEKRLAECEHSEALLDSCAAQAATQVSCRLAGGSPVDVDVTRVTEAPLSHGLDAPPAYCYLDARRSHPNDGSHGSPSHDGRWASWTSPASQTHGPSLEGHTYAATFDALAHGRPDAATKASSPRGQLEAEQPLRVTRDQDAGAESSAPSGEMASAGKRKTGGMERHLPSFAVPRAVASRNVAESSPAADQPSSSAQPVPPPRTEEDAKPSRAPYAPATAPSQASSHPHSEQSFARQLMISGGSSPAAMHPPPAKAPRPWRKSLEKATPCSESSVPTPAGRDALGATKCAEQLGSSPRASPGSIRMGLASDVPTERATADVDVFSYVIGHTRCPLSAAATVPLLTSISTISSVS</sequence>
<comment type="caution">
    <text evidence="2">The sequence shown here is derived from an EMBL/GenBank/DDBJ whole genome shotgun (WGS) entry which is preliminary data.</text>
</comment>
<proteinExistence type="predicted"/>
<evidence type="ECO:0000313" key="3">
    <source>
        <dbReference type="Proteomes" id="UP001515480"/>
    </source>
</evidence>
<feature type="region of interest" description="Disordered" evidence="1">
    <location>
        <begin position="118"/>
        <end position="153"/>
    </location>
</feature>
<feature type="region of interest" description="Disordered" evidence="1">
    <location>
        <begin position="167"/>
        <end position="219"/>
    </location>
</feature>
<feature type="compositionally biased region" description="Low complexity" evidence="1">
    <location>
        <begin position="239"/>
        <end position="251"/>
    </location>
</feature>
<feature type="compositionally biased region" description="Polar residues" evidence="1">
    <location>
        <begin position="139"/>
        <end position="149"/>
    </location>
</feature>
<dbReference type="Proteomes" id="UP001515480">
    <property type="component" value="Unassembled WGS sequence"/>
</dbReference>
<dbReference type="EMBL" id="JBGBPQ010000009">
    <property type="protein sequence ID" value="KAL1520047.1"/>
    <property type="molecule type" value="Genomic_DNA"/>
</dbReference>
<evidence type="ECO:0000313" key="2">
    <source>
        <dbReference type="EMBL" id="KAL1520047.1"/>
    </source>
</evidence>
<gene>
    <name evidence="2" type="ORF">AB1Y20_023523</name>
</gene>
<organism evidence="2 3">
    <name type="scientific">Prymnesium parvum</name>
    <name type="common">Toxic golden alga</name>
    <dbReference type="NCBI Taxonomy" id="97485"/>
    <lineage>
        <taxon>Eukaryota</taxon>
        <taxon>Haptista</taxon>
        <taxon>Haptophyta</taxon>
        <taxon>Prymnesiophyceae</taxon>
        <taxon>Prymnesiales</taxon>
        <taxon>Prymnesiaceae</taxon>
        <taxon>Prymnesium</taxon>
    </lineage>
</organism>